<name>A0A9Q1UWB5_CLOBO</name>
<evidence type="ECO:0000313" key="2">
    <source>
        <dbReference type="EMBL" id="KOA84103.1"/>
    </source>
</evidence>
<proteinExistence type="predicted"/>
<dbReference type="OrthoDB" id="104542at2"/>
<comment type="caution">
    <text evidence="2">The sequence shown here is derived from an EMBL/GenBank/DDBJ whole genome shotgun (WGS) entry which is preliminary data.</text>
</comment>
<reference evidence="2 3" key="1">
    <citation type="submission" date="2015-07" db="EMBL/GenBank/DDBJ databases">
        <title>Draft genome sequences of 17 French Clostridium botulinum group III.</title>
        <authorList>
            <person name="Woudstra C."/>
            <person name="Le Marechal C."/>
            <person name="Souillard R."/>
            <person name="Bayon-Auboyer M.-H."/>
            <person name="Dessouter D."/>
            <person name="Fach P."/>
        </authorList>
    </citation>
    <scope>NUCLEOTIDE SEQUENCE [LARGE SCALE GENOMIC DNA]</scope>
    <source>
        <strain evidence="2 3">12LNRI-CD</strain>
    </source>
</reference>
<gene>
    <name evidence="2" type="ORF">ADU74_11675</name>
</gene>
<dbReference type="SUPFAM" id="SSF50494">
    <property type="entry name" value="Trypsin-like serine proteases"/>
    <property type="match status" value="1"/>
</dbReference>
<evidence type="ECO:0000259" key="1">
    <source>
        <dbReference type="Pfam" id="PF25608"/>
    </source>
</evidence>
<dbReference type="Pfam" id="PF25608">
    <property type="entry name" value="NAL1_N"/>
    <property type="match status" value="1"/>
</dbReference>
<evidence type="ECO:0000313" key="3">
    <source>
        <dbReference type="Proteomes" id="UP000037540"/>
    </source>
</evidence>
<dbReference type="InterPro" id="IPR009003">
    <property type="entry name" value="Peptidase_S1_PA"/>
</dbReference>
<dbReference type="Proteomes" id="UP000037540">
    <property type="component" value="Unassembled WGS sequence"/>
</dbReference>
<dbReference type="InterPro" id="IPR057905">
    <property type="entry name" value="Nal1_N"/>
</dbReference>
<sequence>MIESRNYKTKDDMISYICKCEYEYFFKKPYIVGIALGYKIKNGFITNKKCIKVFVSKKVPLSNLYEHEVIPKFFKGIETDVVESGKFSAAEFTGKVRPVIGGYSIGVSNILRVGSMGCLVTDGRYKYILTNNHIIADLNKVKIGTPIIQPGRYDGGNPNTDIVAILSKYIPLKTEGIITSPTNYMDCAIAKLIDESLVSPKIAIVGAPQEPMIPIIGKEVKKVGRSTEMTTGRITDIDGTFHIKFGSKIFLFEEQIVTTCMCESGDSGSILLYKNNYTVGLLMASGKSHSIFNDINKVLKELKVRIVTK</sequence>
<protein>
    <recommendedName>
        <fullName evidence="1">Nal1 N-terminal domain-containing protein</fullName>
    </recommendedName>
</protein>
<dbReference type="RefSeq" id="WP_019278614.1">
    <property type="nucleotide sequence ID" value="NZ_LGVO01000063.1"/>
</dbReference>
<dbReference type="Gene3D" id="2.40.10.10">
    <property type="entry name" value="Trypsin-like serine proteases"/>
    <property type="match status" value="1"/>
</dbReference>
<organism evidence="2 3">
    <name type="scientific">Clostridium botulinum</name>
    <dbReference type="NCBI Taxonomy" id="1491"/>
    <lineage>
        <taxon>Bacteria</taxon>
        <taxon>Bacillati</taxon>
        <taxon>Bacillota</taxon>
        <taxon>Clostridia</taxon>
        <taxon>Eubacteriales</taxon>
        <taxon>Clostridiaceae</taxon>
        <taxon>Clostridium</taxon>
    </lineage>
</organism>
<accession>A0A9Q1UWB5</accession>
<dbReference type="InterPro" id="IPR043504">
    <property type="entry name" value="Peptidase_S1_PA_chymotrypsin"/>
</dbReference>
<feature type="domain" description="Nal1 N-terminal" evidence="1">
    <location>
        <begin position="30"/>
        <end position="77"/>
    </location>
</feature>
<dbReference type="EMBL" id="LGVR01000073">
    <property type="protein sequence ID" value="KOA84103.1"/>
    <property type="molecule type" value="Genomic_DNA"/>
</dbReference>
<dbReference type="AlphaFoldDB" id="A0A9Q1UWB5"/>